<feature type="domain" description="ABC transporter" evidence="9">
    <location>
        <begin position="11"/>
        <end position="385"/>
    </location>
</feature>
<evidence type="ECO:0000256" key="8">
    <source>
        <dbReference type="ARBA" id="ARBA00023136"/>
    </source>
</evidence>
<accession>A0A6N0NSU2</accession>
<dbReference type="GO" id="GO:0005524">
    <property type="term" value="F:ATP binding"/>
    <property type="evidence" value="ECO:0007669"/>
    <property type="project" value="UniProtKB-KW"/>
</dbReference>
<protein>
    <submittedName>
        <fullName evidence="10">ABC transporter ATP-binding protein</fullName>
    </submittedName>
</protein>
<proteinExistence type="predicted"/>
<dbReference type="InterPro" id="IPR013563">
    <property type="entry name" value="Oligopep_ABC_C"/>
</dbReference>
<dbReference type="RefSeq" id="WP_174630070.1">
    <property type="nucleotide sequence ID" value="NZ_CP049074.1"/>
</dbReference>
<dbReference type="Pfam" id="PF08352">
    <property type="entry name" value="oligo_HPY"/>
    <property type="match status" value="1"/>
</dbReference>
<dbReference type="OrthoDB" id="18209at2157"/>
<dbReference type="GO" id="GO:0015833">
    <property type="term" value="P:peptide transport"/>
    <property type="evidence" value="ECO:0007669"/>
    <property type="project" value="InterPro"/>
</dbReference>
<dbReference type="AlphaFoldDB" id="A0A6N0NSU2"/>
<evidence type="ECO:0000313" key="10">
    <source>
        <dbReference type="EMBL" id="QKQ99771.1"/>
    </source>
</evidence>
<keyword evidence="7" id="KW-1278">Translocase</keyword>
<dbReference type="SUPFAM" id="SSF52540">
    <property type="entry name" value="P-loop containing nucleoside triphosphate hydrolases"/>
    <property type="match status" value="2"/>
</dbReference>
<dbReference type="Proteomes" id="UP000509301">
    <property type="component" value="Chromosome"/>
</dbReference>
<evidence type="ECO:0000259" key="9">
    <source>
        <dbReference type="PROSITE" id="PS50893"/>
    </source>
</evidence>
<keyword evidence="5" id="KW-0547">Nucleotide-binding</keyword>
<dbReference type="GO" id="GO:0005886">
    <property type="term" value="C:plasma membrane"/>
    <property type="evidence" value="ECO:0007669"/>
    <property type="project" value="UniProtKB-SubCell"/>
</dbReference>
<keyword evidence="6 10" id="KW-0067">ATP-binding</keyword>
<keyword evidence="11" id="KW-1185">Reference proteome</keyword>
<dbReference type="PROSITE" id="PS50893">
    <property type="entry name" value="ABC_TRANSPORTER_2"/>
    <property type="match status" value="1"/>
</dbReference>
<evidence type="ECO:0000256" key="4">
    <source>
        <dbReference type="ARBA" id="ARBA00022519"/>
    </source>
</evidence>
<evidence type="ECO:0000313" key="11">
    <source>
        <dbReference type="Proteomes" id="UP000509301"/>
    </source>
</evidence>
<dbReference type="GO" id="GO:0016887">
    <property type="term" value="F:ATP hydrolysis activity"/>
    <property type="evidence" value="ECO:0007669"/>
    <property type="project" value="InterPro"/>
</dbReference>
<evidence type="ECO:0000256" key="6">
    <source>
        <dbReference type="ARBA" id="ARBA00022840"/>
    </source>
</evidence>
<keyword evidence="4" id="KW-0997">Cell inner membrane</keyword>
<keyword evidence="8" id="KW-0472">Membrane</keyword>
<dbReference type="InterPro" id="IPR003593">
    <property type="entry name" value="AAA+_ATPase"/>
</dbReference>
<evidence type="ECO:0000256" key="7">
    <source>
        <dbReference type="ARBA" id="ARBA00022967"/>
    </source>
</evidence>
<dbReference type="InterPro" id="IPR003439">
    <property type="entry name" value="ABC_transporter-like_ATP-bd"/>
</dbReference>
<evidence type="ECO:0000256" key="3">
    <source>
        <dbReference type="ARBA" id="ARBA00022475"/>
    </source>
</evidence>
<dbReference type="InterPro" id="IPR027417">
    <property type="entry name" value="P-loop_NTPase"/>
</dbReference>
<dbReference type="CDD" id="cd03257">
    <property type="entry name" value="ABC_NikE_OppD_transporters"/>
    <property type="match status" value="1"/>
</dbReference>
<dbReference type="KEGG" id="mten:GWK48_04655"/>
<dbReference type="InterPro" id="IPR017871">
    <property type="entry name" value="ABC_transporter-like_CS"/>
</dbReference>
<reference evidence="10 11" key="1">
    <citation type="submission" date="2020-02" db="EMBL/GenBank/DDBJ databases">
        <title>Comparative genome analysis reveals the metabolism and evolution of the thermophilic archaeal genus Metallosphaera.</title>
        <authorList>
            <person name="Jiang C."/>
        </authorList>
    </citation>
    <scope>NUCLEOTIDE SEQUENCE [LARGE SCALE GENOMIC DNA]</scope>
    <source>
        <strain evidence="10 11">Ric-A</strain>
    </source>
</reference>
<dbReference type="PROSITE" id="PS00211">
    <property type="entry name" value="ABC_TRANSPORTER_1"/>
    <property type="match status" value="1"/>
</dbReference>
<dbReference type="Pfam" id="PF00005">
    <property type="entry name" value="ABC_tran"/>
    <property type="match status" value="1"/>
</dbReference>
<keyword evidence="2" id="KW-0813">Transport</keyword>
<gene>
    <name evidence="10" type="ORF">GWK48_04655</name>
</gene>
<dbReference type="GeneID" id="55641215"/>
<dbReference type="EMBL" id="CP049074">
    <property type="protein sequence ID" value="QKQ99771.1"/>
    <property type="molecule type" value="Genomic_DNA"/>
</dbReference>
<dbReference type="InterPro" id="IPR050388">
    <property type="entry name" value="ABC_Ni/Peptide_Import"/>
</dbReference>
<dbReference type="PANTHER" id="PTHR43297">
    <property type="entry name" value="OLIGOPEPTIDE TRANSPORT ATP-BINDING PROTEIN APPD"/>
    <property type="match status" value="1"/>
</dbReference>
<sequence>MSKVQTKEKVLEVQDLKLSFYTRRGVYHALRGVDLNLYPGEVLGLAGESGSGKSTLGLTIMGLIPRNARLEDGSVKLDGIDVVQPLRDYGKNTSKFSVKKNEKIIKKLNKQLQQVRGNKISMVFQEPLTALNPVLPVGYQIAEAVYFHDPDRLLRRALSRDKVTQEDMREFLNILKTDGEEKLIQELKSRGLEGLDEQILSVWRRKDIHEARKEKIVLSLANVKLKSIDKLGLTIYMHGLHRFPILSRFAKNSLINEGYRLAVEILTFLGIPHPEKVVKLYPHELSGGMRQRVVISIALANNPKIVIMDEPTSALDVTIQAQILDLVKDLKGNSDISFIFISHDLSVLAEVSDRIGIMYAGKLVEIGPVSEIFQEPLHPYTRMLMEAIPGMDKSVLKTIPGSVPDMRNPPTGCAFSTRCPFAIDRCRTEDPRMVEVSKDHQVACWLVKGGGRHAGSV</sequence>
<dbReference type="PANTHER" id="PTHR43297:SF14">
    <property type="entry name" value="ATPASE AAA-TYPE CORE DOMAIN-CONTAINING PROTEIN"/>
    <property type="match status" value="1"/>
</dbReference>
<organism evidence="10 11">
    <name type="scientific">Metallosphaera tengchongensis</name>
    <dbReference type="NCBI Taxonomy" id="1532350"/>
    <lineage>
        <taxon>Archaea</taxon>
        <taxon>Thermoproteota</taxon>
        <taxon>Thermoprotei</taxon>
        <taxon>Sulfolobales</taxon>
        <taxon>Sulfolobaceae</taxon>
        <taxon>Metallosphaera</taxon>
    </lineage>
</organism>
<dbReference type="SMART" id="SM00382">
    <property type="entry name" value="AAA"/>
    <property type="match status" value="1"/>
</dbReference>
<evidence type="ECO:0000256" key="1">
    <source>
        <dbReference type="ARBA" id="ARBA00004202"/>
    </source>
</evidence>
<name>A0A6N0NSU2_9CREN</name>
<comment type="subcellular location">
    <subcellularLocation>
        <location evidence="1">Cell membrane</location>
        <topology evidence="1">Peripheral membrane protein</topology>
    </subcellularLocation>
</comment>
<keyword evidence="3" id="KW-1003">Cell membrane</keyword>
<evidence type="ECO:0000256" key="5">
    <source>
        <dbReference type="ARBA" id="ARBA00022741"/>
    </source>
</evidence>
<evidence type="ECO:0000256" key="2">
    <source>
        <dbReference type="ARBA" id="ARBA00022448"/>
    </source>
</evidence>
<dbReference type="NCBIfam" id="TIGR01727">
    <property type="entry name" value="oligo_HPY"/>
    <property type="match status" value="1"/>
</dbReference>
<dbReference type="Gene3D" id="3.40.50.300">
    <property type="entry name" value="P-loop containing nucleotide triphosphate hydrolases"/>
    <property type="match status" value="1"/>
</dbReference>